<comment type="caution">
    <text evidence="2">The sequence shown here is derived from an EMBL/GenBank/DDBJ whole genome shotgun (WGS) entry which is preliminary data.</text>
</comment>
<protein>
    <submittedName>
        <fullName evidence="2">Uncharacterized protein</fullName>
    </submittedName>
</protein>
<dbReference type="AlphaFoldDB" id="A0A4Z2FXV6"/>
<evidence type="ECO:0000256" key="1">
    <source>
        <dbReference type="SAM" id="MobiDB-lite"/>
    </source>
</evidence>
<evidence type="ECO:0000313" key="2">
    <source>
        <dbReference type="EMBL" id="TNN46126.1"/>
    </source>
</evidence>
<name>A0A4Z2FXV6_9TELE</name>
<organism evidence="2 3">
    <name type="scientific">Liparis tanakae</name>
    <name type="common">Tanaka's snailfish</name>
    <dbReference type="NCBI Taxonomy" id="230148"/>
    <lineage>
        <taxon>Eukaryota</taxon>
        <taxon>Metazoa</taxon>
        <taxon>Chordata</taxon>
        <taxon>Craniata</taxon>
        <taxon>Vertebrata</taxon>
        <taxon>Euteleostomi</taxon>
        <taxon>Actinopterygii</taxon>
        <taxon>Neopterygii</taxon>
        <taxon>Teleostei</taxon>
        <taxon>Neoteleostei</taxon>
        <taxon>Acanthomorphata</taxon>
        <taxon>Eupercaria</taxon>
        <taxon>Perciformes</taxon>
        <taxon>Cottioidei</taxon>
        <taxon>Cottales</taxon>
        <taxon>Liparidae</taxon>
        <taxon>Liparis</taxon>
    </lineage>
</organism>
<evidence type="ECO:0000313" key="3">
    <source>
        <dbReference type="Proteomes" id="UP000314294"/>
    </source>
</evidence>
<accession>A0A4Z2FXV6</accession>
<feature type="region of interest" description="Disordered" evidence="1">
    <location>
        <begin position="46"/>
        <end position="70"/>
    </location>
</feature>
<sequence length="70" mass="7076">MTASLMGSFDSERAKRAAPAASINRWKAPFSAPLIALRAALLGSGGLASTQPSDAARTEPPASAAEPPDP</sequence>
<dbReference type="EMBL" id="SRLO01000806">
    <property type="protein sequence ID" value="TNN46126.1"/>
    <property type="molecule type" value="Genomic_DNA"/>
</dbReference>
<feature type="compositionally biased region" description="Low complexity" evidence="1">
    <location>
        <begin position="54"/>
        <end position="70"/>
    </location>
</feature>
<feature type="region of interest" description="Disordered" evidence="1">
    <location>
        <begin position="1"/>
        <end position="22"/>
    </location>
</feature>
<reference evidence="2 3" key="1">
    <citation type="submission" date="2019-03" db="EMBL/GenBank/DDBJ databases">
        <title>First draft genome of Liparis tanakae, snailfish: a comprehensive survey of snailfish specific genes.</title>
        <authorList>
            <person name="Kim W."/>
            <person name="Song I."/>
            <person name="Jeong J.-H."/>
            <person name="Kim D."/>
            <person name="Kim S."/>
            <person name="Ryu S."/>
            <person name="Song J.Y."/>
            <person name="Lee S.K."/>
        </authorList>
    </citation>
    <scope>NUCLEOTIDE SEQUENCE [LARGE SCALE GENOMIC DNA]</scope>
    <source>
        <tissue evidence="2">Muscle</tissue>
    </source>
</reference>
<proteinExistence type="predicted"/>
<dbReference type="Proteomes" id="UP000314294">
    <property type="component" value="Unassembled WGS sequence"/>
</dbReference>
<keyword evidence="3" id="KW-1185">Reference proteome</keyword>
<gene>
    <name evidence="2" type="ORF">EYF80_043672</name>
</gene>